<dbReference type="PANTHER" id="PTHR36435:SF1">
    <property type="entry name" value="CAAX AMINO TERMINAL PROTEASE FAMILY PROTEIN"/>
    <property type="match status" value="1"/>
</dbReference>
<dbReference type="InterPro" id="IPR052710">
    <property type="entry name" value="CAAX_protease"/>
</dbReference>
<reference evidence="3" key="1">
    <citation type="submission" date="2019-08" db="EMBL/GenBank/DDBJ databases">
        <authorList>
            <person name="Kucharzyk K."/>
            <person name="Murdoch R.W."/>
            <person name="Higgins S."/>
            <person name="Loffler F."/>
        </authorList>
    </citation>
    <scope>NUCLEOTIDE SEQUENCE</scope>
</reference>
<gene>
    <name evidence="3" type="ORF">SDC9_118931</name>
</gene>
<evidence type="ECO:0000259" key="2">
    <source>
        <dbReference type="Pfam" id="PF02517"/>
    </source>
</evidence>
<feature type="transmembrane region" description="Helical" evidence="1">
    <location>
        <begin position="168"/>
        <end position="185"/>
    </location>
</feature>
<dbReference type="GO" id="GO:0004175">
    <property type="term" value="F:endopeptidase activity"/>
    <property type="evidence" value="ECO:0007669"/>
    <property type="project" value="UniProtKB-ARBA"/>
</dbReference>
<dbReference type="GO" id="GO:0080120">
    <property type="term" value="P:CAAX-box protein maturation"/>
    <property type="evidence" value="ECO:0007669"/>
    <property type="project" value="UniProtKB-ARBA"/>
</dbReference>
<protein>
    <recommendedName>
        <fullName evidence="2">CAAX prenyl protease 2/Lysostaphin resistance protein A-like domain-containing protein</fullName>
    </recommendedName>
</protein>
<keyword evidence="1" id="KW-0472">Membrane</keyword>
<name>A0A645C2W0_9ZZZZ</name>
<feature type="transmembrane region" description="Helical" evidence="1">
    <location>
        <begin position="139"/>
        <end position="156"/>
    </location>
</feature>
<feature type="transmembrane region" description="Helical" evidence="1">
    <location>
        <begin position="15"/>
        <end position="39"/>
    </location>
</feature>
<feature type="transmembrane region" description="Helical" evidence="1">
    <location>
        <begin position="191"/>
        <end position="207"/>
    </location>
</feature>
<accession>A0A645C2W0</accession>
<dbReference type="EMBL" id="VSSQ01024439">
    <property type="protein sequence ID" value="MPM71959.1"/>
    <property type="molecule type" value="Genomic_DNA"/>
</dbReference>
<dbReference type="InterPro" id="IPR003675">
    <property type="entry name" value="Rce1/LyrA-like_dom"/>
</dbReference>
<feature type="transmembrane region" description="Helical" evidence="1">
    <location>
        <begin position="45"/>
        <end position="63"/>
    </location>
</feature>
<feature type="domain" description="CAAX prenyl protease 2/Lysostaphin resistance protein A-like" evidence="2">
    <location>
        <begin position="138"/>
        <end position="224"/>
    </location>
</feature>
<dbReference type="Pfam" id="PF02517">
    <property type="entry name" value="Rce1-like"/>
    <property type="match status" value="1"/>
</dbReference>
<feature type="transmembrane region" description="Helical" evidence="1">
    <location>
        <begin position="212"/>
        <end position="230"/>
    </location>
</feature>
<comment type="caution">
    <text evidence="3">The sequence shown here is derived from an EMBL/GenBank/DDBJ whole genome shotgun (WGS) entry which is preliminary data.</text>
</comment>
<keyword evidence="1" id="KW-0812">Transmembrane</keyword>
<feature type="transmembrane region" description="Helical" evidence="1">
    <location>
        <begin position="94"/>
        <end position="114"/>
    </location>
</feature>
<evidence type="ECO:0000256" key="1">
    <source>
        <dbReference type="SAM" id="Phobius"/>
    </source>
</evidence>
<dbReference type="PANTHER" id="PTHR36435">
    <property type="entry name" value="SLR1288 PROTEIN"/>
    <property type="match status" value="1"/>
</dbReference>
<organism evidence="3">
    <name type="scientific">bioreactor metagenome</name>
    <dbReference type="NCBI Taxonomy" id="1076179"/>
    <lineage>
        <taxon>unclassified sequences</taxon>
        <taxon>metagenomes</taxon>
        <taxon>ecological metagenomes</taxon>
    </lineage>
</organism>
<evidence type="ECO:0000313" key="3">
    <source>
        <dbReference type="EMBL" id="MPM71959.1"/>
    </source>
</evidence>
<dbReference type="AlphaFoldDB" id="A0A645C2W0"/>
<sequence>MIEFKKYLPTHSESWILILFTAIVGGLAVGLFAIIPVLIFPESEGVITMISYPLMFIPPYLYIRYKIKEQSQGFFNESGDFSFPINSNDRFGKLGLAGSLLLLIPLVILFNLVAEPLSSWMGVPEFLKQLFEQITDNKIAGFITVVIFAPLFEEFLCRGVILRGLLRYKSPISAIVLSALMFGIMHLNPWQAIPATLVGILMGWIYWKTGSLWLTIFIHFVNNGFSYFVTILFPNLPQDTTYADLIPQGYYIPVYIVSFLIVAAILYLMNKSYDKPISYKI</sequence>
<keyword evidence="1" id="KW-1133">Transmembrane helix</keyword>
<feature type="transmembrane region" description="Helical" evidence="1">
    <location>
        <begin position="250"/>
        <end position="269"/>
    </location>
</feature>
<proteinExistence type="predicted"/>